<dbReference type="SMART" id="SM00249">
    <property type="entry name" value="PHD"/>
    <property type="match status" value="1"/>
</dbReference>
<dbReference type="PROSITE" id="PS50016">
    <property type="entry name" value="ZF_PHD_2"/>
    <property type="match status" value="1"/>
</dbReference>
<gene>
    <name evidence="15" type="ORF">D9619_000693</name>
</gene>
<feature type="compositionally biased region" description="Polar residues" evidence="13">
    <location>
        <begin position="206"/>
        <end position="225"/>
    </location>
</feature>
<keyword evidence="7" id="KW-0805">Transcription regulation</keyword>
<evidence type="ECO:0000256" key="12">
    <source>
        <dbReference type="PROSITE-ProRule" id="PRU00146"/>
    </source>
</evidence>
<dbReference type="GO" id="GO:0000785">
    <property type="term" value="C:chromatin"/>
    <property type="evidence" value="ECO:0007669"/>
    <property type="project" value="UniProtKB-ARBA"/>
</dbReference>
<proteinExistence type="inferred from homology"/>
<comment type="caution">
    <text evidence="15">The sequence shown here is derived from an EMBL/GenBank/DDBJ whole genome shotgun (WGS) entry which is preliminary data.</text>
</comment>
<name>A0A8H5F3J8_9AGAR</name>
<evidence type="ECO:0000313" key="16">
    <source>
        <dbReference type="Proteomes" id="UP000567179"/>
    </source>
</evidence>
<evidence type="ECO:0000256" key="6">
    <source>
        <dbReference type="ARBA" id="ARBA00022833"/>
    </source>
</evidence>
<keyword evidence="5 12" id="KW-0863">Zinc-finger</keyword>
<evidence type="ECO:0000256" key="13">
    <source>
        <dbReference type="SAM" id="MobiDB-lite"/>
    </source>
</evidence>
<evidence type="ECO:0000256" key="8">
    <source>
        <dbReference type="ARBA" id="ARBA00023163"/>
    </source>
</evidence>
<feature type="site" description="Histone H3K4me3 binding" evidence="10">
    <location>
        <position position="276"/>
    </location>
</feature>
<keyword evidence="6 11" id="KW-0862">Zinc</keyword>
<dbReference type="InterPro" id="IPR011011">
    <property type="entry name" value="Znf_FYVE_PHD"/>
</dbReference>
<dbReference type="GO" id="GO:0005634">
    <property type="term" value="C:nucleus"/>
    <property type="evidence" value="ECO:0007669"/>
    <property type="project" value="UniProtKB-SubCell"/>
</dbReference>
<keyword evidence="8" id="KW-0804">Transcription</keyword>
<dbReference type="PROSITE" id="PS01359">
    <property type="entry name" value="ZF_PHD_1"/>
    <property type="match status" value="1"/>
</dbReference>
<feature type="binding site" evidence="11">
    <location>
        <position position="304"/>
    </location>
    <ligand>
        <name>Zn(2+)</name>
        <dbReference type="ChEBI" id="CHEBI:29105"/>
        <label>1</label>
    </ligand>
</feature>
<dbReference type="PANTHER" id="PTHR10333">
    <property type="entry name" value="INHIBITOR OF GROWTH PROTEIN"/>
    <property type="match status" value="1"/>
</dbReference>
<sequence length="336" mass="36856">MRKSKSKSKDVKASLLNCVPKALSWLILHINILSATELQHDIAKDEVKYVKKSLKQTSIPSTPSSSGQNSRTASPAPNPKAHLPGRISAAYAELDALSNEKIALSQRIIDLLGRTRSRLDADISKVRLLQGESAEEIRASANVYLSTAAQLRAASPYTKREVSVIGLTPVIQIGDSLRNAVTSSPADNSLSISAAGPGYNKKRRLTTSTSIKLPSPAPQTVSYSGTGHGRSRLSRQSHMSRTQQHHQEDEDLDADAEGEEDVEGEAEDAEDDTTPYCFCQKPSYGDMIGCDNEDCPYQWFHISCVGVKQPLPDKWYCTECIEKYPKAAEKRKGRKK</sequence>
<dbReference type="AlphaFoldDB" id="A0A8H5F3J8"/>
<feature type="site" description="Histone H3K4me3 binding" evidence="10">
    <location>
        <position position="291"/>
    </location>
</feature>
<dbReference type="CDD" id="cd15505">
    <property type="entry name" value="PHD_ING"/>
    <property type="match status" value="1"/>
</dbReference>
<comment type="subcellular location">
    <subcellularLocation>
        <location evidence="1">Nucleus</location>
    </subcellularLocation>
</comment>
<dbReference type="InterPro" id="IPR019787">
    <property type="entry name" value="Znf_PHD-finger"/>
</dbReference>
<reference evidence="15 16" key="1">
    <citation type="journal article" date="2020" name="ISME J.">
        <title>Uncovering the hidden diversity of litter-decomposition mechanisms in mushroom-forming fungi.</title>
        <authorList>
            <person name="Floudas D."/>
            <person name="Bentzer J."/>
            <person name="Ahren D."/>
            <person name="Johansson T."/>
            <person name="Persson P."/>
            <person name="Tunlid A."/>
        </authorList>
    </citation>
    <scope>NUCLEOTIDE SEQUENCE [LARGE SCALE GENOMIC DNA]</scope>
    <source>
        <strain evidence="15 16">CBS 101986</strain>
    </source>
</reference>
<feature type="region of interest" description="Disordered" evidence="13">
    <location>
        <begin position="54"/>
        <end position="82"/>
    </location>
</feature>
<dbReference type="GO" id="GO:0008270">
    <property type="term" value="F:zinc ion binding"/>
    <property type="evidence" value="ECO:0007669"/>
    <property type="project" value="UniProtKB-KW"/>
</dbReference>
<evidence type="ECO:0000256" key="2">
    <source>
        <dbReference type="ARBA" id="ARBA00010210"/>
    </source>
</evidence>
<feature type="binding site" evidence="11">
    <location>
        <position position="279"/>
    </location>
    <ligand>
        <name>Zn(2+)</name>
        <dbReference type="ChEBI" id="CHEBI:29105"/>
        <label>1</label>
    </ligand>
</feature>
<protein>
    <recommendedName>
        <fullName evidence="14">PHD-type domain-containing protein</fullName>
    </recommendedName>
</protein>
<accession>A0A8H5F3J8</accession>
<dbReference type="SUPFAM" id="SSF57903">
    <property type="entry name" value="FYVE/PHD zinc finger"/>
    <property type="match status" value="1"/>
</dbReference>
<feature type="binding site" evidence="11">
    <location>
        <position position="277"/>
    </location>
    <ligand>
        <name>Zn(2+)</name>
        <dbReference type="ChEBI" id="CHEBI:29105"/>
        <label>1</label>
    </ligand>
</feature>
<evidence type="ECO:0000256" key="5">
    <source>
        <dbReference type="ARBA" id="ARBA00022771"/>
    </source>
</evidence>
<dbReference type="PANTHER" id="PTHR10333:SF103">
    <property type="entry name" value="INHIBITOR OF GROWTH PROTEIN 3"/>
    <property type="match status" value="1"/>
</dbReference>
<feature type="binding site" evidence="11">
    <location>
        <position position="295"/>
    </location>
    <ligand>
        <name>Zn(2+)</name>
        <dbReference type="ChEBI" id="CHEBI:29105"/>
        <label>2</label>
    </ligand>
</feature>
<evidence type="ECO:0000256" key="11">
    <source>
        <dbReference type="PIRSR" id="PIRSR628651-51"/>
    </source>
</evidence>
<feature type="compositionally biased region" description="Polar residues" evidence="13">
    <location>
        <begin position="55"/>
        <end position="75"/>
    </location>
</feature>
<feature type="binding site" evidence="11">
    <location>
        <position position="320"/>
    </location>
    <ligand>
        <name>Zn(2+)</name>
        <dbReference type="ChEBI" id="CHEBI:29105"/>
        <label>2</label>
    </ligand>
</feature>
<dbReference type="Gene3D" id="3.30.40.10">
    <property type="entry name" value="Zinc/RING finger domain, C3HC4 (zinc finger)"/>
    <property type="match status" value="1"/>
</dbReference>
<dbReference type="InterPro" id="IPR013083">
    <property type="entry name" value="Znf_RING/FYVE/PHD"/>
</dbReference>
<evidence type="ECO:0000256" key="3">
    <source>
        <dbReference type="ARBA" id="ARBA00022604"/>
    </source>
</evidence>
<evidence type="ECO:0000256" key="4">
    <source>
        <dbReference type="ARBA" id="ARBA00022723"/>
    </source>
</evidence>
<dbReference type="Gene3D" id="6.10.140.1740">
    <property type="match status" value="1"/>
</dbReference>
<dbReference type="InterPro" id="IPR019786">
    <property type="entry name" value="Zinc_finger_PHD-type_CS"/>
</dbReference>
<feature type="binding site" evidence="11">
    <location>
        <position position="290"/>
    </location>
    <ligand>
        <name>Zn(2+)</name>
        <dbReference type="ChEBI" id="CHEBI:29105"/>
        <label>2</label>
    </ligand>
</feature>
<keyword evidence="3" id="KW-0341">Growth regulation</keyword>
<evidence type="ECO:0000313" key="15">
    <source>
        <dbReference type="EMBL" id="KAF5322003.1"/>
    </source>
</evidence>
<dbReference type="InterPro" id="IPR001965">
    <property type="entry name" value="Znf_PHD"/>
</dbReference>
<evidence type="ECO:0000256" key="9">
    <source>
        <dbReference type="ARBA" id="ARBA00023242"/>
    </source>
</evidence>
<evidence type="ECO:0000256" key="1">
    <source>
        <dbReference type="ARBA" id="ARBA00004123"/>
    </source>
</evidence>
<evidence type="ECO:0000259" key="14">
    <source>
        <dbReference type="PROSITE" id="PS50016"/>
    </source>
</evidence>
<feature type="binding site" evidence="11">
    <location>
        <position position="317"/>
    </location>
    <ligand>
        <name>Zn(2+)</name>
        <dbReference type="ChEBI" id="CHEBI:29105"/>
        <label>2</label>
    </ligand>
</feature>
<dbReference type="Proteomes" id="UP000567179">
    <property type="component" value="Unassembled WGS sequence"/>
</dbReference>
<dbReference type="OrthoDB" id="5411773at2759"/>
<comment type="similarity">
    <text evidence="2">Belongs to the ING family.</text>
</comment>
<evidence type="ECO:0000256" key="7">
    <source>
        <dbReference type="ARBA" id="ARBA00023015"/>
    </source>
</evidence>
<feature type="site" description="Histone H3K4me3 binding" evidence="10">
    <location>
        <position position="287"/>
    </location>
</feature>
<feature type="site" description="Histone H3K4me3 binding" evidence="10">
    <location>
        <position position="299"/>
    </location>
</feature>
<organism evidence="15 16">
    <name type="scientific">Psilocybe cf. subviscida</name>
    <dbReference type="NCBI Taxonomy" id="2480587"/>
    <lineage>
        <taxon>Eukaryota</taxon>
        <taxon>Fungi</taxon>
        <taxon>Dikarya</taxon>
        <taxon>Basidiomycota</taxon>
        <taxon>Agaricomycotina</taxon>
        <taxon>Agaricomycetes</taxon>
        <taxon>Agaricomycetidae</taxon>
        <taxon>Agaricales</taxon>
        <taxon>Agaricineae</taxon>
        <taxon>Strophariaceae</taxon>
        <taxon>Psilocybe</taxon>
    </lineage>
</organism>
<keyword evidence="9" id="KW-0539">Nucleus</keyword>
<feature type="domain" description="PHD-type" evidence="14">
    <location>
        <begin position="274"/>
        <end position="323"/>
    </location>
</feature>
<keyword evidence="4 11" id="KW-0479">Metal-binding</keyword>
<dbReference type="InterPro" id="IPR028651">
    <property type="entry name" value="ING_fam"/>
</dbReference>
<feature type="region of interest" description="Disordered" evidence="13">
    <location>
        <begin position="182"/>
        <end position="273"/>
    </location>
</feature>
<feature type="binding site" evidence="11">
    <location>
        <position position="301"/>
    </location>
    <ligand>
        <name>Zn(2+)</name>
        <dbReference type="ChEBI" id="CHEBI:29105"/>
        <label>1</label>
    </ligand>
</feature>
<feature type="compositionally biased region" description="Polar residues" evidence="13">
    <location>
        <begin position="182"/>
        <end position="192"/>
    </location>
</feature>
<dbReference type="EMBL" id="JAACJJ010000028">
    <property type="protein sequence ID" value="KAF5322003.1"/>
    <property type="molecule type" value="Genomic_DNA"/>
</dbReference>
<feature type="compositionally biased region" description="Acidic residues" evidence="13">
    <location>
        <begin position="249"/>
        <end position="273"/>
    </location>
</feature>
<keyword evidence="16" id="KW-1185">Reference proteome</keyword>
<evidence type="ECO:0000256" key="10">
    <source>
        <dbReference type="PIRSR" id="PIRSR628651-50"/>
    </source>
</evidence>